<dbReference type="GeneID" id="81596781"/>
<dbReference type="InterPro" id="IPR002110">
    <property type="entry name" value="Ankyrin_rpt"/>
</dbReference>
<dbReference type="InterPro" id="IPR036770">
    <property type="entry name" value="Ankyrin_rpt-contain_sf"/>
</dbReference>
<dbReference type="Proteomes" id="UP001213681">
    <property type="component" value="Unassembled WGS sequence"/>
</dbReference>
<sequence length="357" mass="40858">MAEVIGVVSGAVTFATLVVQDQFRDTSNDLQWFLGEAEVFETIMADIEVDISREPIASSLQGSQHALQSFYFYKRAAEDMDALCKDLMQDVNSSNRLRKSYKAAKVVFRRGRIEKHRSRLQNVIRLLMLSQQCYTRYLYTQDVEPRTGANICRALIQVQPDLIAERIRERDVISSTTETIKAHSKSHNCCLDITGMPAGTSKRITKSDARKSSSDFTFRTYTEIPWNAGVDRLVREGKIEILRNLFALGQLSALHRNGNHTLLYDAVCRDRNEKVVEFLLNEGADPFIEDYPRRLTPLRLALWIRKLAPSNEDYPLLPYLRVLLKNSKDLVYGSPQDVVNGVLSEFYGSDEEFRFLQ</sequence>
<comment type="caution">
    <text evidence="2">The sequence shown here is derived from an EMBL/GenBank/DDBJ whole genome shotgun (WGS) entry which is preliminary data.</text>
</comment>
<dbReference type="RefSeq" id="XP_056770645.1">
    <property type="nucleotide sequence ID" value="XM_056906538.1"/>
</dbReference>
<organism evidence="2 3">
    <name type="scientific">Penicillium daleae</name>
    <dbReference type="NCBI Taxonomy" id="63821"/>
    <lineage>
        <taxon>Eukaryota</taxon>
        <taxon>Fungi</taxon>
        <taxon>Dikarya</taxon>
        <taxon>Ascomycota</taxon>
        <taxon>Pezizomycotina</taxon>
        <taxon>Eurotiomycetes</taxon>
        <taxon>Eurotiomycetidae</taxon>
        <taxon>Eurotiales</taxon>
        <taxon>Aspergillaceae</taxon>
        <taxon>Penicillium</taxon>
    </lineage>
</organism>
<dbReference type="SUPFAM" id="SSF48403">
    <property type="entry name" value="Ankyrin repeat"/>
    <property type="match status" value="1"/>
</dbReference>
<feature type="repeat" description="ANK" evidence="1">
    <location>
        <begin position="258"/>
        <end position="291"/>
    </location>
</feature>
<dbReference type="EMBL" id="JAPVEA010000002">
    <property type="protein sequence ID" value="KAJ5461603.1"/>
    <property type="molecule type" value="Genomic_DNA"/>
</dbReference>
<protein>
    <submittedName>
        <fullName evidence="2">Uncharacterized protein</fullName>
    </submittedName>
</protein>
<keyword evidence="3" id="KW-1185">Reference proteome</keyword>
<dbReference type="AlphaFoldDB" id="A0AAD6G7U7"/>
<reference evidence="2" key="2">
    <citation type="journal article" date="2023" name="IMA Fungus">
        <title>Comparative genomic study of the Penicillium genus elucidates a diverse pangenome and 15 lateral gene transfer events.</title>
        <authorList>
            <person name="Petersen C."/>
            <person name="Sorensen T."/>
            <person name="Nielsen M.R."/>
            <person name="Sondergaard T.E."/>
            <person name="Sorensen J.L."/>
            <person name="Fitzpatrick D.A."/>
            <person name="Frisvad J.C."/>
            <person name="Nielsen K.L."/>
        </authorList>
    </citation>
    <scope>NUCLEOTIDE SEQUENCE</scope>
    <source>
        <strain evidence="2">IBT 16125</strain>
    </source>
</reference>
<evidence type="ECO:0000313" key="3">
    <source>
        <dbReference type="Proteomes" id="UP001213681"/>
    </source>
</evidence>
<dbReference type="PROSITE" id="PS50088">
    <property type="entry name" value="ANK_REPEAT"/>
    <property type="match status" value="1"/>
</dbReference>
<name>A0AAD6G7U7_9EURO</name>
<gene>
    <name evidence="2" type="ORF">N7458_003155</name>
</gene>
<reference evidence="2" key="1">
    <citation type="submission" date="2022-12" db="EMBL/GenBank/DDBJ databases">
        <authorList>
            <person name="Petersen C."/>
        </authorList>
    </citation>
    <scope>NUCLEOTIDE SEQUENCE</scope>
    <source>
        <strain evidence="2">IBT 16125</strain>
    </source>
</reference>
<dbReference type="Gene3D" id="1.25.40.20">
    <property type="entry name" value="Ankyrin repeat-containing domain"/>
    <property type="match status" value="1"/>
</dbReference>
<keyword evidence="1" id="KW-0040">ANK repeat</keyword>
<accession>A0AAD6G7U7</accession>
<evidence type="ECO:0000313" key="2">
    <source>
        <dbReference type="EMBL" id="KAJ5461603.1"/>
    </source>
</evidence>
<evidence type="ECO:0000256" key="1">
    <source>
        <dbReference type="PROSITE-ProRule" id="PRU00023"/>
    </source>
</evidence>
<proteinExistence type="predicted"/>